<dbReference type="STRING" id="1348662.CARG_08695"/>
<evidence type="ECO:0000313" key="1">
    <source>
        <dbReference type="EMBL" id="AGU15838.1"/>
    </source>
</evidence>
<evidence type="ECO:0000313" key="2">
    <source>
        <dbReference type="Proteomes" id="UP000016943"/>
    </source>
</evidence>
<proteinExistence type="predicted"/>
<reference evidence="1 2" key="1">
    <citation type="journal article" date="2013" name="Genome Announc.">
        <title>Whole-Genome Sequence of the Clinical Strain Corynebacterium argentoratense DSM 44202, Isolated from a Human Throat Specimen.</title>
        <authorList>
            <person name="Bomholt C."/>
            <person name="Glaub A."/>
            <person name="Gravermann K."/>
            <person name="Albersmeier A."/>
            <person name="Brinkrolf K."/>
            <person name="Ruckert C."/>
            <person name="Tauch A."/>
        </authorList>
    </citation>
    <scope>NUCLEOTIDE SEQUENCE [LARGE SCALE GENOMIC DNA]</scope>
    <source>
        <strain evidence="1">DSM 44202</strain>
    </source>
</reference>
<dbReference type="RefSeq" id="WP_021012233.1">
    <property type="nucleotide sequence ID" value="NC_022198.1"/>
</dbReference>
<gene>
    <name evidence="1" type="ORF">CARG_08695</name>
</gene>
<dbReference type="GeneID" id="78250476"/>
<sequence>MSTPSHPATGRRTLRFDVLDLTDNTLAIAELLRSAGHIECTPLDDPQLPAELQIVATTTTTTSTPIVIAPHDVALGDIDADVPILCTPVGDALVVTALDSVGYTIAELLLSSVRPGHIALDPSRRAQFADALYNYQQARTALLLAMAPGDAADHPHADPRTIDPFAGGHL</sequence>
<dbReference type="HOGENOM" id="CLU_1568085_0_0_11"/>
<accession>U3GYK5</accession>
<dbReference type="KEGG" id="caz:CARG_08695"/>
<keyword evidence="2" id="KW-1185">Reference proteome</keyword>
<protein>
    <submittedName>
        <fullName evidence="1">Uncharacterized protein</fullName>
    </submittedName>
</protein>
<dbReference type="PATRIC" id="fig|1348662.3.peg.1714"/>
<dbReference type="AlphaFoldDB" id="U3GYK5"/>
<name>U3GYK5_9CORY</name>
<dbReference type="EMBL" id="CP006365">
    <property type="protein sequence ID" value="AGU15838.1"/>
    <property type="molecule type" value="Genomic_DNA"/>
</dbReference>
<dbReference type="Proteomes" id="UP000016943">
    <property type="component" value="Chromosome"/>
</dbReference>
<organism evidence="1 2">
    <name type="scientific">Corynebacterium argentoratense DSM 44202</name>
    <dbReference type="NCBI Taxonomy" id="1348662"/>
    <lineage>
        <taxon>Bacteria</taxon>
        <taxon>Bacillati</taxon>
        <taxon>Actinomycetota</taxon>
        <taxon>Actinomycetes</taxon>
        <taxon>Mycobacteriales</taxon>
        <taxon>Corynebacteriaceae</taxon>
        <taxon>Corynebacterium</taxon>
    </lineage>
</organism>